<feature type="transmembrane region" description="Helical" evidence="1">
    <location>
        <begin position="144"/>
        <end position="162"/>
    </location>
</feature>
<organism evidence="2 3">
    <name type="scientific">Acinetobacter populi</name>
    <dbReference type="NCBI Taxonomy" id="1582270"/>
    <lineage>
        <taxon>Bacteria</taxon>
        <taxon>Pseudomonadati</taxon>
        <taxon>Pseudomonadota</taxon>
        <taxon>Gammaproteobacteria</taxon>
        <taxon>Moraxellales</taxon>
        <taxon>Moraxellaceae</taxon>
        <taxon>Acinetobacter</taxon>
    </lineage>
</organism>
<dbReference type="InterPro" id="IPR037272">
    <property type="entry name" value="SNS_sf"/>
</dbReference>
<gene>
    <name evidence="2" type="ORF">CAP51_08190</name>
</gene>
<feature type="transmembrane region" description="Helical" evidence="1">
    <location>
        <begin position="182"/>
        <end position="199"/>
    </location>
</feature>
<comment type="caution">
    <text evidence="2">The sequence shown here is derived from an EMBL/GenBank/DDBJ whole genome shotgun (WGS) entry which is preliminary data.</text>
</comment>
<reference evidence="2 3" key="1">
    <citation type="submission" date="2017-05" db="EMBL/GenBank/DDBJ databases">
        <title>Acinetobacter populi ANC 5415 (= PBJ7), whole genome shotgun sequencing project.</title>
        <authorList>
            <person name="Nemec A."/>
            <person name="Radolfova-Krizova L."/>
        </authorList>
    </citation>
    <scope>NUCLEOTIDE SEQUENCE [LARGE SCALE GENOMIC DNA]</scope>
    <source>
        <strain evidence="2 3">PBJ7</strain>
    </source>
</reference>
<sequence length="362" mass="40362">MQDQRISFWTTPILAFCLSLLLSVTLAPALGLVDYQQYDFWLFWVFSMLILALPFTILEIALAKRAQSTPLQAFVKLTREADRSTRWRLIGWASVVFVPFLAGGILEFAAQHVDTQFALPFSHSILLLICAVIAVALSLLPRMILFIALFVATLAVLIIGVLSNTVHTWQWTPFELKEWAKVVTLTLVTGGLGLGLYWQNAVNAVKTEQKALPVVLPIWLAQVLGLGAFIFVSNVHSDLHAVVLLIAALILAGIFLQYIREQFLERQTSIVIQAIILLLPILVWAIPQATSTFYSIVIIFGLLLCFAHAVFAGWLMKISHLRKSINFSSEASYNIWRVLIRIIVPLSIILAVIGWIMALTGV</sequence>
<accession>A0A1Z9YZR4</accession>
<feature type="transmembrane region" description="Helical" evidence="1">
    <location>
        <begin position="338"/>
        <end position="358"/>
    </location>
</feature>
<feature type="transmembrane region" description="Helical" evidence="1">
    <location>
        <begin position="293"/>
        <end position="317"/>
    </location>
</feature>
<dbReference type="OrthoDB" id="6650147at2"/>
<feature type="transmembrane region" description="Helical" evidence="1">
    <location>
        <begin position="211"/>
        <end position="233"/>
    </location>
</feature>
<keyword evidence="1" id="KW-0812">Transmembrane</keyword>
<dbReference type="SUPFAM" id="SSF161070">
    <property type="entry name" value="SNF-like"/>
    <property type="match status" value="1"/>
</dbReference>
<dbReference type="RefSeq" id="WP_087620252.1">
    <property type="nucleotide sequence ID" value="NZ_NEXX01000002.1"/>
</dbReference>
<dbReference type="Proteomes" id="UP000196536">
    <property type="component" value="Unassembled WGS sequence"/>
</dbReference>
<feature type="transmembrane region" description="Helical" evidence="1">
    <location>
        <begin position="270"/>
        <end position="287"/>
    </location>
</feature>
<name>A0A1Z9YZR4_9GAMM</name>
<keyword evidence="1" id="KW-0472">Membrane</keyword>
<evidence type="ECO:0000256" key="1">
    <source>
        <dbReference type="SAM" id="Phobius"/>
    </source>
</evidence>
<keyword evidence="1" id="KW-1133">Transmembrane helix</keyword>
<proteinExistence type="predicted"/>
<feature type="transmembrane region" description="Helical" evidence="1">
    <location>
        <begin position="117"/>
        <end position="137"/>
    </location>
</feature>
<dbReference type="EMBL" id="NEXX01000002">
    <property type="protein sequence ID" value="OUY07705.1"/>
    <property type="molecule type" value="Genomic_DNA"/>
</dbReference>
<feature type="transmembrane region" description="Helical" evidence="1">
    <location>
        <begin position="239"/>
        <end position="258"/>
    </location>
</feature>
<protein>
    <submittedName>
        <fullName evidence="2">Uncharacterized protein</fullName>
    </submittedName>
</protein>
<feature type="transmembrane region" description="Helical" evidence="1">
    <location>
        <begin position="41"/>
        <end position="62"/>
    </location>
</feature>
<keyword evidence="3" id="KW-1185">Reference proteome</keyword>
<dbReference type="AlphaFoldDB" id="A0A1Z9YZR4"/>
<evidence type="ECO:0000313" key="2">
    <source>
        <dbReference type="EMBL" id="OUY07705.1"/>
    </source>
</evidence>
<evidence type="ECO:0000313" key="3">
    <source>
        <dbReference type="Proteomes" id="UP000196536"/>
    </source>
</evidence>
<feature type="transmembrane region" description="Helical" evidence="1">
    <location>
        <begin position="89"/>
        <end position="111"/>
    </location>
</feature>